<evidence type="ECO:0000259" key="7">
    <source>
        <dbReference type="PROSITE" id="PS50057"/>
    </source>
</evidence>
<dbReference type="InterPro" id="IPR002404">
    <property type="entry name" value="IRS_PTB"/>
</dbReference>
<dbReference type="Gene3D" id="1.25.40.530">
    <property type="entry name" value="MyTH4 domain"/>
    <property type="match status" value="1"/>
</dbReference>
<dbReference type="Pfam" id="PF02174">
    <property type="entry name" value="IRS"/>
    <property type="match status" value="1"/>
</dbReference>
<feature type="domain" description="MyTH4" evidence="8">
    <location>
        <begin position="97"/>
        <end position="248"/>
    </location>
</feature>
<gene>
    <name evidence="10" type="ORF">UXM345_LOCUS10924</name>
    <name evidence="9" type="ORF">WKI299_LOCUS28960</name>
</gene>
<dbReference type="InterPro" id="IPR011993">
    <property type="entry name" value="PH-like_dom_sf"/>
</dbReference>
<keyword evidence="5" id="KW-0009">Actin-binding</keyword>
<evidence type="ECO:0000259" key="8">
    <source>
        <dbReference type="PROSITE" id="PS51016"/>
    </source>
</evidence>
<keyword evidence="4" id="KW-0677">Repeat</keyword>
<dbReference type="InterPro" id="IPR051567">
    <property type="entry name" value="Unconventional_Myosin_ATPase"/>
</dbReference>
<keyword evidence="3" id="KW-0963">Cytoplasm</keyword>
<feature type="domain" description="FERM" evidence="7">
    <location>
        <begin position="255"/>
        <end position="564"/>
    </location>
</feature>
<dbReference type="SUPFAM" id="SSF50729">
    <property type="entry name" value="PH domain-like"/>
    <property type="match status" value="1"/>
</dbReference>
<dbReference type="PANTHER" id="PTHR22692:SF26">
    <property type="entry name" value="SH3 DOMAIN-CONTAINING PROTEIN"/>
    <property type="match status" value="1"/>
</dbReference>
<dbReference type="CDD" id="cd14473">
    <property type="entry name" value="FERM_B-lobe"/>
    <property type="match status" value="1"/>
</dbReference>
<dbReference type="InterPro" id="IPR019749">
    <property type="entry name" value="Band_41_domain"/>
</dbReference>
<dbReference type="Proteomes" id="UP000663856">
    <property type="component" value="Unassembled WGS sequence"/>
</dbReference>
<evidence type="ECO:0000313" key="9">
    <source>
        <dbReference type="EMBL" id="CAF2144098.1"/>
    </source>
</evidence>
<accession>A0A816XBJ9</accession>
<reference evidence="9" key="1">
    <citation type="submission" date="2021-02" db="EMBL/GenBank/DDBJ databases">
        <authorList>
            <person name="Nowell W R."/>
        </authorList>
    </citation>
    <scope>NUCLEOTIDE SEQUENCE</scope>
</reference>
<dbReference type="PROSITE" id="PS51016">
    <property type="entry name" value="MYTH4"/>
    <property type="match status" value="1"/>
</dbReference>
<evidence type="ECO:0000256" key="3">
    <source>
        <dbReference type="ARBA" id="ARBA00022490"/>
    </source>
</evidence>
<dbReference type="GO" id="GO:0005856">
    <property type="term" value="C:cytoskeleton"/>
    <property type="evidence" value="ECO:0007669"/>
    <property type="project" value="InterPro"/>
</dbReference>
<evidence type="ECO:0000313" key="10">
    <source>
        <dbReference type="EMBL" id="CAF3908229.1"/>
    </source>
</evidence>
<dbReference type="InterPro" id="IPR038185">
    <property type="entry name" value="MyTH4_dom_sf"/>
</dbReference>
<dbReference type="InterPro" id="IPR019748">
    <property type="entry name" value="FERM_central"/>
</dbReference>
<evidence type="ECO:0000256" key="2">
    <source>
        <dbReference type="ARBA" id="ARBA00008314"/>
    </source>
</evidence>
<dbReference type="PANTHER" id="PTHR22692">
    <property type="entry name" value="MYOSIN VII, XV"/>
    <property type="match status" value="1"/>
</dbReference>
<evidence type="ECO:0000256" key="4">
    <source>
        <dbReference type="ARBA" id="ARBA00022737"/>
    </source>
</evidence>
<feature type="compositionally biased region" description="Polar residues" evidence="6">
    <location>
        <begin position="574"/>
        <end position="593"/>
    </location>
</feature>
<dbReference type="PROSITE" id="PS50057">
    <property type="entry name" value="FERM_3"/>
    <property type="match status" value="1"/>
</dbReference>
<evidence type="ECO:0000256" key="1">
    <source>
        <dbReference type="ARBA" id="ARBA00004496"/>
    </source>
</evidence>
<dbReference type="SMART" id="SM00139">
    <property type="entry name" value="MyTH4"/>
    <property type="match status" value="1"/>
</dbReference>
<comment type="similarity">
    <text evidence="2">Belongs to the TRAFAC class myosin-kinesin ATPase superfamily. Myosin family.</text>
</comment>
<dbReference type="SMART" id="SM00295">
    <property type="entry name" value="B41"/>
    <property type="match status" value="1"/>
</dbReference>
<protein>
    <recommendedName>
        <fullName evidence="12">MyTH4 domain-containing protein</fullName>
    </recommendedName>
</protein>
<dbReference type="AlphaFoldDB" id="A0A816XBJ9"/>
<dbReference type="InterPro" id="IPR000299">
    <property type="entry name" value="FERM_domain"/>
</dbReference>
<evidence type="ECO:0008006" key="12">
    <source>
        <dbReference type="Google" id="ProtNLM"/>
    </source>
</evidence>
<dbReference type="Pfam" id="PF00784">
    <property type="entry name" value="MyTH4"/>
    <property type="match status" value="1"/>
</dbReference>
<evidence type="ECO:0000256" key="5">
    <source>
        <dbReference type="ARBA" id="ARBA00023203"/>
    </source>
</evidence>
<dbReference type="Proteomes" id="UP000663842">
    <property type="component" value="Unassembled WGS sequence"/>
</dbReference>
<evidence type="ECO:0000313" key="11">
    <source>
        <dbReference type="Proteomes" id="UP000663856"/>
    </source>
</evidence>
<comment type="subcellular location">
    <subcellularLocation>
        <location evidence="1">Cytoplasm</location>
    </subcellularLocation>
</comment>
<evidence type="ECO:0000256" key="6">
    <source>
        <dbReference type="SAM" id="MobiDB-lite"/>
    </source>
</evidence>
<dbReference type="GO" id="GO:0003779">
    <property type="term" value="F:actin binding"/>
    <property type="evidence" value="ECO:0007669"/>
    <property type="project" value="UniProtKB-KW"/>
</dbReference>
<comment type="caution">
    <text evidence="9">The sequence shown here is derived from an EMBL/GenBank/DDBJ whole genome shotgun (WGS) entry which is preliminary data.</text>
</comment>
<dbReference type="EMBL" id="CAJNRF010012738">
    <property type="protein sequence ID" value="CAF2144098.1"/>
    <property type="molecule type" value="Genomic_DNA"/>
</dbReference>
<dbReference type="InterPro" id="IPR000857">
    <property type="entry name" value="MyTH4_dom"/>
</dbReference>
<dbReference type="EMBL" id="CAJOBF010001064">
    <property type="protein sequence ID" value="CAF3908229.1"/>
    <property type="molecule type" value="Genomic_DNA"/>
</dbReference>
<sequence length="593" mass="67838">MHFFFVFKKKNHYEKVSPHLISNTSDLLKSSSQCSFMSCSQTFSELIPSTSFDMHTPKPTQNDVIFPNLSTLPGGYSMVEFALKNFHVPSNPRKRRRIQHPIQSPLLRHGPNDINRTVRQAFIAIMRFMGDHAMSRGQTDVDCLYYLLKHMNKNRALIDEIMCQIIKQLTDNKSAKQDSMQLGWKLLAIVLNYFIPSENLRPYFIKYLNDNIIQNEKLVQLCLNHYEQTLKYGGRKNMPSKVEIDLLAASGRHGGKRQIFLLPGGVPLTLKTTPSTVIADCLNLACEQLHMSNSLEYDEYSIFIISTSENPSRLLNPSEYLFDILSECVESKMTDYYLIIKRMLWFNIPMTFDNNDNSEMFIDFMYHQLVPELFEGTMIAIKDNHISDDLMRQLALMAALYYRASNKIGLPSMREVKHLLPATVLKSKNIRPQVWTTTVHEELYSSVEAMTIMEAKLKFLTVIQTSSLFGVTFFPAQSVDDASIRSPCIIGISKNGILFLDTDTRETLFSIPYNDVVSIRRRQNAIDVKYGSLNQPRHIQCQVDRAQDLVALAGRYLSFIGRSLASALERKTDSQQFHRPGSTSCNDPISTIL</sequence>
<dbReference type="Gene3D" id="2.30.29.30">
    <property type="entry name" value="Pleckstrin-homology domain (PH domain)/Phosphotyrosine-binding domain (PTB)"/>
    <property type="match status" value="1"/>
</dbReference>
<proteinExistence type="inferred from homology"/>
<name>A0A816XBJ9_9BILA</name>
<organism evidence="9 11">
    <name type="scientific">Rotaria magnacalcarata</name>
    <dbReference type="NCBI Taxonomy" id="392030"/>
    <lineage>
        <taxon>Eukaryota</taxon>
        <taxon>Metazoa</taxon>
        <taxon>Spiralia</taxon>
        <taxon>Gnathifera</taxon>
        <taxon>Rotifera</taxon>
        <taxon>Eurotatoria</taxon>
        <taxon>Bdelloidea</taxon>
        <taxon>Philodinida</taxon>
        <taxon>Philodinidae</taxon>
        <taxon>Rotaria</taxon>
    </lineage>
</organism>
<feature type="region of interest" description="Disordered" evidence="6">
    <location>
        <begin position="571"/>
        <end position="593"/>
    </location>
</feature>